<evidence type="ECO:0000313" key="1">
    <source>
        <dbReference type="EMBL" id="SVC51995.1"/>
    </source>
</evidence>
<dbReference type="SUPFAM" id="SSF75304">
    <property type="entry name" value="Amidase signature (AS) enzymes"/>
    <property type="match status" value="1"/>
</dbReference>
<dbReference type="EMBL" id="UINC01095698">
    <property type="protein sequence ID" value="SVC51995.1"/>
    <property type="molecule type" value="Genomic_DNA"/>
</dbReference>
<feature type="non-terminal residue" evidence="1">
    <location>
        <position position="61"/>
    </location>
</feature>
<name>A0A382MV48_9ZZZZ</name>
<organism evidence="1">
    <name type="scientific">marine metagenome</name>
    <dbReference type="NCBI Taxonomy" id="408172"/>
    <lineage>
        <taxon>unclassified sequences</taxon>
        <taxon>metagenomes</taxon>
        <taxon>ecological metagenomes</taxon>
    </lineage>
</organism>
<dbReference type="PROSITE" id="PS51257">
    <property type="entry name" value="PROKAR_LIPOPROTEIN"/>
    <property type="match status" value="1"/>
</dbReference>
<gene>
    <name evidence="1" type="ORF">METZ01_LOCUS304849</name>
</gene>
<accession>A0A382MV48</accession>
<dbReference type="AlphaFoldDB" id="A0A382MV48"/>
<sequence length="61" mass="6540">MNKLLLTLSGGLFIGACAPPPAPIEVVETTIAQVQDAITSGQTTCRMVVQSYLDRIEAYDQ</sequence>
<reference evidence="1" key="1">
    <citation type="submission" date="2018-05" db="EMBL/GenBank/DDBJ databases">
        <authorList>
            <person name="Lanie J.A."/>
            <person name="Ng W.-L."/>
            <person name="Kazmierczak K.M."/>
            <person name="Andrzejewski T.M."/>
            <person name="Davidsen T.M."/>
            <person name="Wayne K.J."/>
            <person name="Tettelin H."/>
            <person name="Glass J.I."/>
            <person name="Rusch D."/>
            <person name="Podicherti R."/>
            <person name="Tsui H.-C.T."/>
            <person name="Winkler M.E."/>
        </authorList>
    </citation>
    <scope>NUCLEOTIDE SEQUENCE</scope>
</reference>
<dbReference type="InterPro" id="IPR036928">
    <property type="entry name" value="AS_sf"/>
</dbReference>
<proteinExistence type="predicted"/>
<evidence type="ECO:0008006" key="2">
    <source>
        <dbReference type="Google" id="ProtNLM"/>
    </source>
</evidence>
<dbReference type="Gene3D" id="3.90.1300.10">
    <property type="entry name" value="Amidase signature (AS) domain"/>
    <property type="match status" value="1"/>
</dbReference>
<protein>
    <recommendedName>
        <fullName evidence="2">Amidase domain-containing protein</fullName>
    </recommendedName>
</protein>